<evidence type="ECO:0000313" key="2">
    <source>
        <dbReference type="Proteomes" id="UP000179266"/>
    </source>
</evidence>
<comment type="caution">
    <text evidence="1">The sequence shown here is derived from an EMBL/GenBank/DDBJ whole genome shotgun (WGS) entry which is preliminary data.</text>
</comment>
<gene>
    <name evidence="1" type="ORF">A2161_02180</name>
</gene>
<dbReference type="InterPro" id="IPR029063">
    <property type="entry name" value="SAM-dependent_MTases_sf"/>
</dbReference>
<dbReference type="SUPFAM" id="SSF53335">
    <property type="entry name" value="S-adenosyl-L-methionine-dependent methyltransferases"/>
    <property type="match status" value="1"/>
</dbReference>
<accession>A0A1F7RTC5</accession>
<dbReference type="Proteomes" id="UP000179266">
    <property type="component" value="Unassembled WGS sequence"/>
</dbReference>
<evidence type="ECO:0000313" key="1">
    <source>
        <dbReference type="EMBL" id="OGL44816.1"/>
    </source>
</evidence>
<dbReference type="AlphaFoldDB" id="A0A1F7RTC5"/>
<name>A0A1F7RTC5_9BACT</name>
<sequence length="62" mass="6774">MEKASGGDFYAVGILERELSIQHGLQPDDYIIDVGCGSGRFAKPLSEYLTGKYMGTDIDQTD</sequence>
<protein>
    <recommendedName>
        <fullName evidence="3">Methyltransferase domain-containing protein</fullName>
    </recommendedName>
</protein>
<proteinExistence type="predicted"/>
<dbReference type="Gene3D" id="3.40.50.150">
    <property type="entry name" value="Vaccinia Virus protein VP39"/>
    <property type="match status" value="1"/>
</dbReference>
<organism evidence="1 2">
    <name type="scientific">Candidatus Schekmanbacteria bacterium RBG_13_48_7</name>
    <dbReference type="NCBI Taxonomy" id="1817878"/>
    <lineage>
        <taxon>Bacteria</taxon>
        <taxon>Candidatus Schekmaniibacteriota</taxon>
    </lineage>
</organism>
<reference evidence="1 2" key="1">
    <citation type="journal article" date="2016" name="Nat. Commun.">
        <title>Thousands of microbial genomes shed light on interconnected biogeochemical processes in an aquifer system.</title>
        <authorList>
            <person name="Anantharaman K."/>
            <person name="Brown C.T."/>
            <person name="Hug L.A."/>
            <person name="Sharon I."/>
            <person name="Castelle C.J."/>
            <person name="Probst A.J."/>
            <person name="Thomas B.C."/>
            <person name="Singh A."/>
            <person name="Wilkins M.J."/>
            <person name="Karaoz U."/>
            <person name="Brodie E.L."/>
            <person name="Williams K.H."/>
            <person name="Hubbard S.S."/>
            <person name="Banfield J.F."/>
        </authorList>
    </citation>
    <scope>NUCLEOTIDE SEQUENCE [LARGE SCALE GENOMIC DNA]</scope>
</reference>
<evidence type="ECO:0008006" key="3">
    <source>
        <dbReference type="Google" id="ProtNLM"/>
    </source>
</evidence>
<dbReference type="EMBL" id="MGDD01000203">
    <property type="protein sequence ID" value="OGL44816.1"/>
    <property type="molecule type" value="Genomic_DNA"/>
</dbReference>